<feature type="transmembrane region" description="Helical" evidence="10">
    <location>
        <begin position="276"/>
        <end position="294"/>
    </location>
</feature>
<evidence type="ECO:0000256" key="4">
    <source>
        <dbReference type="ARBA" id="ARBA00022989"/>
    </source>
</evidence>
<evidence type="ECO:0000256" key="9">
    <source>
        <dbReference type="ARBA" id="ARBA00023303"/>
    </source>
</evidence>
<protein>
    <submittedName>
        <fullName evidence="11">H(+)/Cl(-) exchange transporter ClcA</fullName>
    </submittedName>
</protein>
<feature type="transmembrane region" description="Helical" evidence="10">
    <location>
        <begin position="244"/>
        <end position="264"/>
    </location>
</feature>
<feature type="transmembrane region" description="Helical" evidence="10">
    <location>
        <begin position="202"/>
        <end position="224"/>
    </location>
</feature>
<evidence type="ECO:0000313" key="11">
    <source>
        <dbReference type="EMBL" id="CAA0114299.1"/>
    </source>
</evidence>
<keyword evidence="8" id="KW-0868">Chloride</keyword>
<dbReference type="GO" id="GO:0034707">
    <property type="term" value="C:chloride channel complex"/>
    <property type="evidence" value="ECO:0007669"/>
    <property type="project" value="UniProtKB-KW"/>
</dbReference>
<accession>A0A5S9QAS1</accession>
<evidence type="ECO:0000256" key="3">
    <source>
        <dbReference type="ARBA" id="ARBA00022692"/>
    </source>
</evidence>
<dbReference type="OrthoDB" id="9767361at2"/>
<feature type="transmembrane region" description="Helical" evidence="10">
    <location>
        <begin position="74"/>
        <end position="96"/>
    </location>
</feature>
<dbReference type="PANTHER" id="PTHR43427:SF6">
    <property type="entry name" value="CHLORIDE CHANNEL PROTEIN CLC-E"/>
    <property type="match status" value="1"/>
</dbReference>
<evidence type="ECO:0000256" key="8">
    <source>
        <dbReference type="ARBA" id="ARBA00023214"/>
    </source>
</evidence>
<dbReference type="InterPro" id="IPR050368">
    <property type="entry name" value="ClC-type_chloride_channel"/>
</dbReference>
<dbReference type="Pfam" id="PF00654">
    <property type="entry name" value="Voltage_CLC"/>
    <property type="match status" value="1"/>
</dbReference>
<name>A0A5S9QAS1_9GAMM</name>
<evidence type="ECO:0000256" key="7">
    <source>
        <dbReference type="ARBA" id="ARBA00023173"/>
    </source>
</evidence>
<keyword evidence="4 10" id="KW-1133">Transmembrane helix</keyword>
<feature type="transmembrane region" description="Helical" evidence="10">
    <location>
        <begin position="372"/>
        <end position="394"/>
    </location>
</feature>
<dbReference type="AlphaFoldDB" id="A0A5S9QAS1"/>
<reference evidence="11 12" key="1">
    <citation type="submission" date="2019-11" db="EMBL/GenBank/DDBJ databases">
        <authorList>
            <person name="Holert J."/>
        </authorList>
    </citation>
    <scope>NUCLEOTIDE SEQUENCE [LARGE SCALE GENOMIC DNA]</scope>
    <source>
        <strain evidence="11">SB11_3</strain>
    </source>
</reference>
<sequence>MPKPAPRYSRSLAAALRTFRQRLADERALLPLSLMGIVTGFVTGMVIQAFRFLVEWPAFLWFASGHEAFEQLEPLHRTALAVYGALSLGLFLQFVIKKVPSMGVAHVLQRVNEYHGRLPLRPAVMQFLLGGWCIMTGQSSGREGPAVHLGAAASSLLGQYWKLPSNSIRVLAGCGTAAAIAASFNTPIAGVIFAMEVVLMDYTIAGFIPIMLSAITGTVISHWVYGSAPAFAPPILEAHSLFELPVFIGLGLILGCAAATFCAIHKQCLRLDKIPLWLRFTIAGTVTGGLGYFYPQIMGIGYDTVNLALDNKLTLAVLLSVGFAKLIASATASGMGLPIGIIGPSLVCGACLGGAIGFIINYWQPATVANDSLYVMIGMGAMMGATMNAPLAALTALLELTNTPDIILPAMIAIVVANLVSTQVFHQQPPHLATLARSGKDSNLSVFALALQRVGISSLMQSNVTHCARQLLPTALDALIHEKRRWIVVESAGRPPVLLNGTQLAKGYHEMIDNDDEPHPDEDKPLDLLTIPGEQLKISSIDYQASALEAWQQMESDNVDALLISSTFDSYAPAISGIITRHDIETYYHRPRHF</sequence>
<evidence type="ECO:0000256" key="10">
    <source>
        <dbReference type="SAM" id="Phobius"/>
    </source>
</evidence>
<dbReference type="Proteomes" id="UP000441399">
    <property type="component" value="Unassembled WGS sequence"/>
</dbReference>
<dbReference type="InterPro" id="IPR014743">
    <property type="entry name" value="Cl-channel_core"/>
</dbReference>
<dbReference type="InterPro" id="IPR001807">
    <property type="entry name" value="ClC"/>
</dbReference>
<evidence type="ECO:0000256" key="6">
    <source>
        <dbReference type="ARBA" id="ARBA00023136"/>
    </source>
</evidence>
<feature type="transmembrane region" description="Helical" evidence="10">
    <location>
        <begin position="29"/>
        <end position="54"/>
    </location>
</feature>
<dbReference type="PANTHER" id="PTHR43427">
    <property type="entry name" value="CHLORIDE CHANNEL PROTEIN CLC-E"/>
    <property type="match status" value="1"/>
</dbReference>
<evidence type="ECO:0000256" key="1">
    <source>
        <dbReference type="ARBA" id="ARBA00004141"/>
    </source>
</evidence>
<comment type="subcellular location">
    <subcellularLocation>
        <location evidence="1">Membrane</location>
        <topology evidence="1">Multi-pass membrane protein</topology>
    </subcellularLocation>
</comment>
<evidence type="ECO:0000256" key="5">
    <source>
        <dbReference type="ARBA" id="ARBA00023065"/>
    </source>
</evidence>
<dbReference type="EMBL" id="CACSIO010000023">
    <property type="protein sequence ID" value="CAA0114299.1"/>
    <property type="molecule type" value="Genomic_DNA"/>
</dbReference>
<keyword evidence="3 10" id="KW-0812">Transmembrane</keyword>
<dbReference type="GO" id="GO:0005254">
    <property type="term" value="F:chloride channel activity"/>
    <property type="evidence" value="ECO:0007669"/>
    <property type="project" value="UniProtKB-KW"/>
</dbReference>
<dbReference type="SUPFAM" id="SSF81340">
    <property type="entry name" value="Clc chloride channel"/>
    <property type="match status" value="1"/>
</dbReference>
<evidence type="ECO:0000313" key="12">
    <source>
        <dbReference type="Proteomes" id="UP000441399"/>
    </source>
</evidence>
<evidence type="ECO:0000256" key="2">
    <source>
        <dbReference type="ARBA" id="ARBA00022448"/>
    </source>
</evidence>
<keyword evidence="6 10" id="KW-0472">Membrane</keyword>
<keyword evidence="12" id="KW-1185">Reference proteome</keyword>
<keyword evidence="2" id="KW-0813">Transport</keyword>
<keyword evidence="9" id="KW-0407">Ion channel</keyword>
<feature type="transmembrane region" description="Helical" evidence="10">
    <location>
        <begin position="314"/>
        <end position="332"/>
    </location>
</feature>
<keyword evidence="5" id="KW-0406">Ion transport</keyword>
<keyword evidence="7" id="KW-0869">Chloride channel</keyword>
<organism evidence="11 12">
    <name type="scientific">BD1-7 clade bacterium</name>
    <dbReference type="NCBI Taxonomy" id="2029982"/>
    <lineage>
        <taxon>Bacteria</taxon>
        <taxon>Pseudomonadati</taxon>
        <taxon>Pseudomonadota</taxon>
        <taxon>Gammaproteobacteria</taxon>
        <taxon>Cellvibrionales</taxon>
        <taxon>Spongiibacteraceae</taxon>
        <taxon>BD1-7 clade</taxon>
    </lineage>
</organism>
<feature type="transmembrane region" description="Helical" evidence="10">
    <location>
        <begin position="339"/>
        <end position="360"/>
    </location>
</feature>
<dbReference type="PRINTS" id="PR00762">
    <property type="entry name" value="CLCHANNEL"/>
</dbReference>
<feature type="transmembrane region" description="Helical" evidence="10">
    <location>
        <begin position="406"/>
        <end position="425"/>
    </location>
</feature>
<gene>
    <name evidence="11" type="primary">clcA</name>
    <name evidence="11" type="ORF">OPDIPICF_01581</name>
</gene>
<dbReference type="CDD" id="cd00400">
    <property type="entry name" value="Voltage_gated_ClC"/>
    <property type="match status" value="1"/>
</dbReference>
<proteinExistence type="predicted"/>
<dbReference type="Gene3D" id="1.10.3080.10">
    <property type="entry name" value="Clc chloride channel"/>
    <property type="match status" value="1"/>
</dbReference>